<dbReference type="STRING" id="1123281.SAMN02745180_00261"/>
<name>A0A1M5STL2_9FIRM</name>
<dbReference type="EMBL" id="FQXR01000002">
    <property type="protein sequence ID" value="SHH41323.1"/>
    <property type="molecule type" value="Genomic_DNA"/>
</dbReference>
<dbReference type="RefSeq" id="WP_072742719.1">
    <property type="nucleotide sequence ID" value="NZ_FQXR01000002.1"/>
</dbReference>
<organism evidence="1 2">
    <name type="scientific">Sporanaerobacter acetigenes DSM 13106</name>
    <dbReference type="NCBI Taxonomy" id="1123281"/>
    <lineage>
        <taxon>Bacteria</taxon>
        <taxon>Bacillati</taxon>
        <taxon>Bacillota</taxon>
        <taxon>Tissierellia</taxon>
        <taxon>Tissierellales</taxon>
        <taxon>Sporanaerobacteraceae</taxon>
        <taxon>Sporanaerobacter</taxon>
    </lineage>
</organism>
<accession>A0A1M5STL2</accession>
<dbReference type="AlphaFoldDB" id="A0A1M5STL2"/>
<evidence type="ECO:0000313" key="2">
    <source>
        <dbReference type="Proteomes" id="UP000184389"/>
    </source>
</evidence>
<evidence type="ECO:0000313" key="1">
    <source>
        <dbReference type="EMBL" id="SHH41323.1"/>
    </source>
</evidence>
<gene>
    <name evidence="1" type="ORF">SAMN02745180_00261</name>
</gene>
<keyword evidence="2" id="KW-1185">Reference proteome</keyword>
<reference evidence="1 2" key="1">
    <citation type="submission" date="2016-11" db="EMBL/GenBank/DDBJ databases">
        <authorList>
            <person name="Jaros S."/>
            <person name="Januszkiewicz K."/>
            <person name="Wedrychowicz H."/>
        </authorList>
    </citation>
    <scope>NUCLEOTIDE SEQUENCE [LARGE SCALE GENOMIC DNA]</scope>
    <source>
        <strain evidence="1 2">DSM 13106</strain>
    </source>
</reference>
<dbReference type="Proteomes" id="UP000184389">
    <property type="component" value="Unassembled WGS sequence"/>
</dbReference>
<sequence>MFELGGHDRTGRGKRLSKDEFYEEWKEEVLDEKSLFYNSYIASLPEGRILTRAWRLYRNNNENSIVILQNVEGSNEIVEELKQILICLLYLKNFRINIIADELDKYVEGNFTDIINTYKNYHSIIYDKEVILSHLIEEKKLNFIPFLEEDKKMIRNLNYIIHDKKTDNNSWIELLLLNKIEIKKGNKDNVYEEQLKKLYKYIPISPEKGEILKDFNI</sequence>
<proteinExistence type="predicted"/>
<dbReference type="OrthoDB" id="3034723at2"/>
<protein>
    <submittedName>
        <fullName evidence="1">Uncharacterized protein</fullName>
    </submittedName>
</protein>